<accession>A0A5C3PDX5</accession>
<organism evidence="1 2">
    <name type="scientific">Polyporus arcularius HHB13444</name>
    <dbReference type="NCBI Taxonomy" id="1314778"/>
    <lineage>
        <taxon>Eukaryota</taxon>
        <taxon>Fungi</taxon>
        <taxon>Dikarya</taxon>
        <taxon>Basidiomycota</taxon>
        <taxon>Agaricomycotina</taxon>
        <taxon>Agaricomycetes</taxon>
        <taxon>Polyporales</taxon>
        <taxon>Polyporaceae</taxon>
        <taxon>Polyporus</taxon>
    </lineage>
</organism>
<keyword evidence="2" id="KW-1185">Reference proteome</keyword>
<name>A0A5C3PDX5_9APHY</name>
<evidence type="ECO:0000313" key="2">
    <source>
        <dbReference type="Proteomes" id="UP000308197"/>
    </source>
</evidence>
<gene>
    <name evidence="1" type="ORF">K466DRAFT_123654</name>
</gene>
<sequence>MMISDHYLPFRSLPLRFPILSCMLLIKVTLSLISQPFYPHAQRHFCLPSCPSASTSPSFDCSTMTTRHHSTPTPEHPQRQYSATMQLYACSSQLDTAFSRFARFGDTAPWCLFGCDALGTAHHTFVSCPVFDHLHYTAKADVVRETSEQLQAVETTIATTARPQTFLMRCRLG</sequence>
<dbReference type="EMBL" id="ML211163">
    <property type="protein sequence ID" value="TFK87217.1"/>
    <property type="molecule type" value="Genomic_DNA"/>
</dbReference>
<protein>
    <submittedName>
        <fullName evidence="1">Uncharacterized protein</fullName>
    </submittedName>
</protein>
<dbReference type="AlphaFoldDB" id="A0A5C3PDX5"/>
<reference evidence="1 2" key="1">
    <citation type="journal article" date="2019" name="Nat. Ecol. Evol.">
        <title>Megaphylogeny resolves global patterns of mushroom evolution.</title>
        <authorList>
            <person name="Varga T."/>
            <person name="Krizsan K."/>
            <person name="Foldi C."/>
            <person name="Dima B."/>
            <person name="Sanchez-Garcia M."/>
            <person name="Sanchez-Ramirez S."/>
            <person name="Szollosi G.J."/>
            <person name="Szarkandi J.G."/>
            <person name="Papp V."/>
            <person name="Albert L."/>
            <person name="Andreopoulos W."/>
            <person name="Angelini C."/>
            <person name="Antonin V."/>
            <person name="Barry K.W."/>
            <person name="Bougher N.L."/>
            <person name="Buchanan P."/>
            <person name="Buyck B."/>
            <person name="Bense V."/>
            <person name="Catcheside P."/>
            <person name="Chovatia M."/>
            <person name="Cooper J."/>
            <person name="Damon W."/>
            <person name="Desjardin D."/>
            <person name="Finy P."/>
            <person name="Geml J."/>
            <person name="Haridas S."/>
            <person name="Hughes K."/>
            <person name="Justo A."/>
            <person name="Karasinski D."/>
            <person name="Kautmanova I."/>
            <person name="Kiss B."/>
            <person name="Kocsube S."/>
            <person name="Kotiranta H."/>
            <person name="LaButti K.M."/>
            <person name="Lechner B.E."/>
            <person name="Liimatainen K."/>
            <person name="Lipzen A."/>
            <person name="Lukacs Z."/>
            <person name="Mihaltcheva S."/>
            <person name="Morgado L.N."/>
            <person name="Niskanen T."/>
            <person name="Noordeloos M.E."/>
            <person name="Ohm R.A."/>
            <person name="Ortiz-Santana B."/>
            <person name="Ovrebo C."/>
            <person name="Racz N."/>
            <person name="Riley R."/>
            <person name="Savchenko A."/>
            <person name="Shiryaev A."/>
            <person name="Soop K."/>
            <person name="Spirin V."/>
            <person name="Szebenyi C."/>
            <person name="Tomsovsky M."/>
            <person name="Tulloss R.E."/>
            <person name="Uehling J."/>
            <person name="Grigoriev I.V."/>
            <person name="Vagvolgyi C."/>
            <person name="Papp T."/>
            <person name="Martin F.M."/>
            <person name="Miettinen O."/>
            <person name="Hibbett D.S."/>
            <person name="Nagy L.G."/>
        </authorList>
    </citation>
    <scope>NUCLEOTIDE SEQUENCE [LARGE SCALE GENOMIC DNA]</scope>
    <source>
        <strain evidence="1 2">HHB13444</strain>
    </source>
</reference>
<dbReference type="Proteomes" id="UP000308197">
    <property type="component" value="Unassembled WGS sequence"/>
</dbReference>
<proteinExistence type="predicted"/>
<evidence type="ECO:0000313" key="1">
    <source>
        <dbReference type="EMBL" id="TFK87217.1"/>
    </source>
</evidence>
<dbReference type="InParanoid" id="A0A5C3PDX5"/>